<gene>
    <name evidence="3" type="ORF">EPH95_09505</name>
</gene>
<dbReference type="PANTHER" id="PTHR43405:SF1">
    <property type="entry name" value="GLYCOSYL HYDROLASE DIGH"/>
    <property type="match status" value="1"/>
</dbReference>
<dbReference type="InterPro" id="IPR003790">
    <property type="entry name" value="GHL10"/>
</dbReference>
<dbReference type="SUPFAM" id="SSF51445">
    <property type="entry name" value="(Trans)glycosidases"/>
    <property type="match status" value="1"/>
</dbReference>
<keyword evidence="1" id="KW-0732">Signal</keyword>
<organism evidence="3 4">
    <name type="scientific">Salicibibacter halophilus</name>
    <dbReference type="NCBI Taxonomy" id="2502791"/>
    <lineage>
        <taxon>Bacteria</taxon>
        <taxon>Bacillati</taxon>
        <taxon>Bacillota</taxon>
        <taxon>Bacilli</taxon>
        <taxon>Bacillales</taxon>
        <taxon>Bacillaceae</taxon>
        <taxon>Salicibibacter</taxon>
    </lineage>
</organism>
<dbReference type="Proteomes" id="UP000319756">
    <property type="component" value="Chromosome"/>
</dbReference>
<accession>A0A514LHQ6</accession>
<feature type="domain" description="Glycosyl hydrolase-like 10" evidence="2">
    <location>
        <begin position="57"/>
        <end position="200"/>
    </location>
</feature>
<dbReference type="InterPro" id="IPR052177">
    <property type="entry name" value="Divisome_Glycosyl_Hydrolase"/>
</dbReference>
<reference evidence="4" key="1">
    <citation type="submission" date="2019-01" db="EMBL/GenBank/DDBJ databases">
        <title>Genomic analysis of Salicibibacter sp. NKC3-5.</title>
        <authorList>
            <person name="Oh Y.J."/>
        </authorList>
    </citation>
    <scope>NUCLEOTIDE SEQUENCE [LARGE SCALE GENOMIC DNA]</scope>
    <source>
        <strain evidence="4">NKC3-5</strain>
    </source>
</reference>
<dbReference type="PANTHER" id="PTHR43405">
    <property type="entry name" value="GLYCOSYL HYDROLASE DIGH"/>
    <property type="match status" value="1"/>
</dbReference>
<dbReference type="AlphaFoldDB" id="A0A514LHQ6"/>
<dbReference type="InterPro" id="IPR017853">
    <property type="entry name" value="GH"/>
</dbReference>
<protein>
    <recommendedName>
        <fullName evidence="2">Glycosyl hydrolase-like 10 domain-containing protein</fullName>
    </recommendedName>
</protein>
<dbReference type="Gene3D" id="3.20.20.80">
    <property type="entry name" value="Glycosidases"/>
    <property type="match status" value="1"/>
</dbReference>
<sequence length="202" mass="23367">MFTPLRWHLRSPAYESKWIIHDDSFLTERRSTMKQTEGFYRAFWVQAFEPGLKTPEEIDQLLLDADNANMNAILAQVSRRHDAYYSSDVLPFTEDPAIPSGFDPLGYLVEQAKEREIEVHPLWHEVYNGPPEHPDHIYHAHGPDASDQDTWVTYGYDGNPNEAMPYLDVGHPDFQTHIVEMVTDVANHYDLDGVHLDLYLIT</sequence>
<evidence type="ECO:0000256" key="1">
    <source>
        <dbReference type="ARBA" id="ARBA00022729"/>
    </source>
</evidence>
<name>A0A514LHQ6_9BACI</name>
<dbReference type="KEGG" id="sale:EPH95_09505"/>
<dbReference type="EMBL" id="CP035485">
    <property type="protein sequence ID" value="QDI91383.1"/>
    <property type="molecule type" value="Genomic_DNA"/>
</dbReference>
<keyword evidence="4" id="KW-1185">Reference proteome</keyword>
<dbReference type="OrthoDB" id="9794671at2"/>
<dbReference type="Pfam" id="PF02638">
    <property type="entry name" value="GHL10"/>
    <property type="match status" value="1"/>
</dbReference>
<evidence type="ECO:0000313" key="3">
    <source>
        <dbReference type="EMBL" id="QDI91383.1"/>
    </source>
</evidence>
<evidence type="ECO:0000313" key="4">
    <source>
        <dbReference type="Proteomes" id="UP000319756"/>
    </source>
</evidence>
<proteinExistence type="predicted"/>
<evidence type="ECO:0000259" key="2">
    <source>
        <dbReference type="Pfam" id="PF02638"/>
    </source>
</evidence>